<name>A0A198A2L8_9BACL</name>
<dbReference type="GO" id="GO:0000155">
    <property type="term" value="F:phosphorelay sensor kinase activity"/>
    <property type="evidence" value="ECO:0007669"/>
    <property type="project" value="InterPro"/>
</dbReference>
<evidence type="ECO:0000256" key="1">
    <source>
        <dbReference type="ARBA" id="ARBA00004651"/>
    </source>
</evidence>
<dbReference type="Gene3D" id="3.30.70.270">
    <property type="match status" value="1"/>
</dbReference>
<dbReference type="SMART" id="SM00267">
    <property type="entry name" value="GGDEF"/>
    <property type="match status" value="1"/>
</dbReference>
<feature type="transmembrane region" description="Helical" evidence="6">
    <location>
        <begin position="36"/>
        <end position="54"/>
    </location>
</feature>
<dbReference type="SUPFAM" id="SSF55073">
    <property type="entry name" value="Nucleotide cyclase"/>
    <property type="match status" value="1"/>
</dbReference>
<dbReference type="InterPro" id="IPR011620">
    <property type="entry name" value="Sig_transdc_His_kinase_LytS_TM"/>
</dbReference>
<keyword evidence="5 6" id="KW-0472">Membrane</keyword>
<feature type="transmembrane region" description="Helical" evidence="6">
    <location>
        <begin position="129"/>
        <end position="152"/>
    </location>
</feature>
<dbReference type="PANTHER" id="PTHR45138">
    <property type="entry name" value="REGULATORY COMPONENTS OF SENSORY TRANSDUCTION SYSTEM"/>
    <property type="match status" value="1"/>
</dbReference>
<sequence length="369" mass="41822">MNEYLIPLTSACTLVTLNYLALKVHSKMLIDSHEHLFASLLTGLASITMMLVPLPETFGLIDLRSLPIFMAGLRYGLPVALFSTLLPAGSSLISQESQAWFIIAQDLIAPAFISSFFHNKEYRNGFMDIPIRIALQICGFVFIMRILTHSFLERSLSWSYTLDQLFMFMITSATLFMIIIMVNDENNNWRLQRKLEMQANQDGLTKLPNLRSFMPIAQSTLHKRKISIMMIDLDNFKLYNDRFGHLEGDQLLQEISSVLRQLIHEQDYLARYGGEEFILLCTETDPARVLSYGQTLCASIAELFLYKKNGLEAAPISISIGISTADSPRMDLKTLISEADHALYQSKHTGKNRPTLFKHPQGIAQKMNA</sequence>
<keyword evidence="9" id="KW-1185">Reference proteome</keyword>
<evidence type="ECO:0000259" key="7">
    <source>
        <dbReference type="PROSITE" id="PS50887"/>
    </source>
</evidence>
<evidence type="ECO:0000313" key="9">
    <source>
        <dbReference type="Proteomes" id="UP000078454"/>
    </source>
</evidence>
<dbReference type="AlphaFoldDB" id="A0A198A2L8"/>
<dbReference type="GO" id="GO:1902201">
    <property type="term" value="P:negative regulation of bacterial-type flagellum-dependent cell motility"/>
    <property type="evidence" value="ECO:0007669"/>
    <property type="project" value="TreeGrafter"/>
</dbReference>
<keyword evidence="2" id="KW-1003">Cell membrane</keyword>
<keyword evidence="4 6" id="KW-1133">Transmembrane helix</keyword>
<comment type="caution">
    <text evidence="8">The sequence shown here is derived from an EMBL/GenBank/DDBJ whole genome shotgun (WGS) entry which is preliminary data.</text>
</comment>
<dbReference type="InterPro" id="IPR050469">
    <property type="entry name" value="Diguanylate_Cyclase"/>
</dbReference>
<dbReference type="Pfam" id="PF00990">
    <property type="entry name" value="GGDEF"/>
    <property type="match status" value="1"/>
</dbReference>
<dbReference type="InterPro" id="IPR029787">
    <property type="entry name" value="Nucleotide_cyclase"/>
</dbReference>
<proteinExistence type="predicted"/>
<dbReference type="STRING" id="1850517.A8708_04140"/>
<comment type="subcellular location">
    <subcellularLocation>
        <location evidence="1">Cell membrane</location>
        <topology evidence="1">Multi-pass membrane protein</topology>
    </subcellularLocation>
</comment>
<evidence type="ECO:0000256" key="2">
    <source>
        <dbReference type="ARBA" id="ARBA00022475"/>
    </source>
</evidence>
<protein>
    <recommendedName>
        <fullName evidence="7">GGDEF domain-containing protein</fullName>
    </recommendedName>
</protein>
<reference evidence="8 9" key="1">
    <citation type="submission" date="2016-05" db="EMBL/GenBank/DDBJ databases">
        <title>Paenibacillus sp. 1ZS3-15 nov., isolated from the rhizosphere soil.</title>
        <authorList>
            <person name="Zhang X.X."/>
            <person name="Zhang J."/>
        </authorList>
    </citation>
    <scope>NUCLEOTIDE SEQUENCE [LARGE SCALE GENOMIC DNA]</scope>
    <source>
        <strain evidence="8 9">1ZS3-15</strain>
    </source>
</reference>
<feature type="transmembrane region" description="Helical" evidence="6">
    <location>
        <begin position="75"/>
        <end position="93"/>
    </location>
</feature>
<evidence type="ECO:0000313" key="8">
    <source>
        <dbReference type="EMBL" id="OAS15352.1"/>
    </source>
</evidence>
<evidence type="ECO:0000256" key="6">
    <source>
        <dbReference type="SAM" id="Phobius"/>
    </source>
</evidence>
<dbReference type="Pfam" id="PF07694">
    <property type="entry name" value="5TM-5TMR_LYT"/>
    <property type="match status" value="1"/>
</dbReference>
<accession>A0A198A2L8</accession>
<dbReference type="CDD" id="cd01949">
    <property type="entry name" value="GGDEF"/>
    <property type="match status" value="1"/>
</dbReference>
<dbReference type="PROSITE" id="PS50887">
    <property type="entry name" value="GGDEF"/>
    <property type="match status" value="1"/>
</dbReference>
<evidence type="ECO:0000256" key="4">
    <source>
        <dbReference type="ARBA" id="ARBA00022989"/>
    </source>
</evidence>
<feature type="domain" description="GGDEF" evidence="7">
    <location>
        <begin position="224"/>
        <end position="359"/>
    </location>
</feature>
<feature type="transmembrane region" description="Helical" evidence="6">
    <location>
        <begin position="164"/>
        <end position="183"/>
    </location>
</feature>
<dbReference type="RefSeq" id="WP_068668184.1">
    <property type="nucleotide sequence ID" value="NZ_LYPB01000083.1"/>
</dbReference>
<dbReference type="GO" id="GO:0052621">
    <property type="term" value="F:diguanylate cyclase activity"/>
    <property type="evidence" value="ECO:0007669"/>
    <property type="project" value="TreeGrafter"/>
</dbReference>
<dbReference type="FunFam" id="3.30.70.270:FF:000001">
    <property type="entry name" value="Diguanylate cyclase domain protein"/>
    <property type="match status" value="1"/>
</dbReference>
<dbReference type="EMBL" id="LYPB01000083">
    <property type="protein sequence ID" value="OAS15352.1"/>
    <property type="molecule type" value="Genomic_DNA"/>
</dbReference>
<dbReference type="GO" id="GO:0043709">
    <property type="term" value="P:cell adhesion involved in single-species biofilm formation"/>
    <property type="evidence" value="ECO:0007669"/>
    <property type="project" value="TreeGrafter"/>
</dbReference>
<keyword evidence="3 6" id="KW-0812">Transmembrane</keyword>
<dbReference type="Proteomes" id="UP000078454">
    <property type="component" value="Unassembled WGS sequence"/>
</dbReference>
<dbReference type="OrthoDB" id="9759607at2"/>
<dbReference type="GO" id="GO:0071555">
    <property type="term" value="P:cell wall organization"/>
    <property type="evidence" value="ECO:0007669"/>
    <property type="project" value="InterPro"/>
</dbReference>
<evidence type="ECO:0000256" key="5">
    <source>
        <dbReference type="ARBA" id="ARBA00023136"/>
    </source>
</evidence>
<organism evidence="8 9">
    <name type="scientific">Paenibacillus oryzisoli</name>
    <dbReference type="NCBI Taxonomy" id="1850517"/>
    <lineage>
        <taxon>Bacteria</taxon>
        <taxon>Bacillati</taxon>
        <taxon>Bacillota</taxon>
        <taxon>Bacilli</taxon>
        <taxon>Bacillales</taxon>
        <taxon>Paenibacillaceae</taxon>
        <taxon>Paenibacillus</taxon>
    </lineage>
</organism>
<dbReference type="InterPro" id="IPR043128">
    <property type="entry name" value="Rev_trsase/Diguanyl_cyclase"/>
</dbReference>
<dbReference type="InterPro" id="IPR000160">
    <property type="entry name" value="GGDEF_dom"/>
</dbReference>
<dbReference type="PANTHER" id="PTHR45138:SF9">
    <property type="entry name" value="DIGUANYLATE CYCLASE DGCM-RELATED"/>
    <property type="match status" value="1"/>
</dbReference>
<gene>
    <name evidence="8" type="ORF">A8708_04140</name>
</gene>
<evidence type="ECO:0000256" key="3">
    <source>
        <dbReference type="ARBA" id="ARBA00022692"/>
    </source>
</evidence>
<dbReference type="GO" id="GO:0005886">
    <property type="term" value="C:plasma membrane"/>
    <property type="evidence" value="ECO:0007669"/>
    <property type="project" value="UniProtKB-SubCell"/>
</dbReference>
<dbReference type="NCBIfam" id="TIGR00254">
    <property type="entry name" value="GGDEF"/>
    <property type="match status" value="1"/>
</dbReference>